<dbReference type="GO" id="GO:0045454">
    <property type="term" value="P:cell redox homeostasis"/>
    <property type="evidence" value="ECO:0007669"/>
    <property type="project" value="TreeGrafter"/>
</dbReference>
<reference evidence="4" key="1">
    <citation type="journal article" date="2013" name="Int. J. Syst. Evol. Microbiol.">
        <title>Aestuariibaculum suncheonense gen. nov., sp. nov., a marine bacterium of the family Flavobacteriaceae isolated from a tidal flat and emended descriptions of the genera Gaetbulibacter and Tamlana.</title>
        <authorList>
            <person name="Jeong S.H."/>
            <person name="Park M.S."/>
            <person name="Jin H.M."/>
            <person name="Lee K."/>
            <person name="Park W."/>
            <person name="Jeon C.O."/>
        </authorList>
    </citation>
    <scope>NUCLEOTIDE SEQUENCE</scope>
    <source>
        <strain evidence="4">SC17</strain>
    </source>
</reference>
<evidence type="ECO:0000313" key="4">
    <source>
        <dbReference type="EMBL" id="MBD0836031.1"/>
    </source>
</evidence>
<dbReference type="PANTHER" id="PTHR32234">
    <property type="entry name" value="THIOL:DISULFIDE INTERCHANGE PROTEIN DSBD"/>
    <property type="match status" value="1"/>
</dbReference>
<keyword evidence="5" id="KW-1185">Reference proteome</keyword>
<gene>
    <name evidence="4" type="ORF">ICJ84_11325</name>
</gene>
<sequence length="280" mass="31836">MKYTLKQTALVVLFLSSLIGISQTKFEKGDWKDILENAQKNNKLIMVDLYFAGCAPCAQMDANVFPNDEVSSLLNTDFVAFKADIFKEDIGKKLSLKYGVTGFPTFLFLAPNGKTLDIISGYHSVDEFVAVINEVKQLNRNKEYKKYSTSLEGDYPQFYSDAYLKNKRKVSFETSDNYLRTQTDLGSEIPFVIMTGLRVGGQYADYVLDNAAVLAENYGRMQVRNNIATIVKRKAMLFGEKSEESAFNKVLEKAKPIFTKTEWERFHPGFQKAFLESKNQ</sequence>
<name>A0A8J6QJG1_9FLAO</name>
<dbReference type="Pfam" id="PF13098">
    <property type="entry name" value="Thioredoxin_2"/>
    <property type="match status" value="1"/>
</dbReference>
<dbReference type="RefSeq" id="WP_188216527.1">
    <property type="nucleotide sequence ID" value="NZ_BAABGH010000007.1"/>
</dbReference>
<keyword evidence="1" id="KW-0676">Redox-active center</keyword>
<dbReference type="InterPro" id="IPR017937">
    <property type="entry name" value="Thioredoxin_CS"/>
</dbReference>
<dbReference type="GO" id="GO:0015035">
    <property type="term" value="F:protein-disulfide reductase activity"/>
    <property type="evidence" value="ECO:0007669"/>
    <property type="project" value="TreeGrafter"/>
</dbReference>
<dbReference type="InterPro" id="IPR013766">
    <property type="entry name" value="Thioredoxin_domain"/>
</dbReference>
<proteinExistence type="predicted"/>
<dbReference type="AlphaFoldDB" id="A0A8J6QJG1"/>
<evidence type="ECO:0000259" key="3">
    <source>
        <dbReference type="PROSITE" id="PS51352"/>
    </source>
</evidence>
<dbReference type="EMBL" id="JACVXC010000004">
    <property type="protein sequence ID" value="MBD0836031.1"/>
    <property type="molecule type" value="Genomic_DNA"/>
</dbReference>
<accession>A0A8J6QJG1</accession>
<feature type="chain" id="PRO_5035270430" evidence="2">
    <location>
        <begin position="23"/>
        <end position="280"/>
    </location>
</feature>
<dbReference type="InterPro" id="IPR012336">
    <property type="entry name" value="Thioredoxin-like_fold"/>
</dbReference>
<evidence type="ECO:0000313" key="5">
    <source>
        <dbReference type="Proteomes" id="UP000602057"/>
    </source>
</evidence>
<feature type="domain" description="Thioredoxin" evidence="3">
    <location>
        <begin position="12"/>
        <end position="137"/>
    </location>
</feature>
<reference evidence="4" key="2">
    <citation type="submission" date="2020-09" db="EMBL/GenBank/DDBJ databases">
        <authorList>
            <person name="Wu Z."/>
        </authorList>
    </citation>
    <scope>NUCLEOTIDE SEQUENCE</scope>
    <source>
        <strain evidence="4">SC17</strain>
    </source>
</reference>
<protein>
    <submittedName>
        <fullName evidence="4">Thioredoxin family protein</fullName>
    </submittedName>
</protein>
<dbReference type="PROSITE" id="PS00194">
    <property type="entry name" value="THIOREDOXIN_1"/>
    <property type="match status" value="1"/>
</dbReference>
<keyword evidence="2" id="KW-0732">Signal</keyword>
<feature type="signal peptide" evidence="2">
    <location>
        <begin position="1"/>
        <end position="22"/>
    </location>
</feature>
<evidence type="ECO:0000256" key="1">
    <source>
        <dbReference type="ARBA" id="ARBA00023284"/>
    </source>
</evidence>
<dbReference type="Proteomes" id="UP000602057">
    <property type="component" value="Unassembled WGS sequence"/>
</dbReference>
<organism evidence="4 5">
    <name type="scientific">Aestuariibaculum suncheonense</name>
    <dbReference type="NCBI Taxonomy" id="1028745"/>
    <lineage>
        <taxon>Bacteria</taxon>
        <taxon>Pseudomonadati</taxon>
        <taxon>Bacteroidota</taxon>
        <taxon>Flavobacteriia</taxon>
        <taxon>Flavobacteriales</taxon>
        <taxon>Flavobacteriaceae</taxon>
    </lineage>
</organism>
<comment type="caution">
    <text evidence="4">The sequence shown here is derived from an EMBL/GenBank/DDBJ whole genome shotgun (WGS) entry which is preliminary data.</text>
</comment>
<dbReference type="Gene3D" id="3.40.30.10">
    <property type="entry name" value="Glutaredoxin"/>
    <property type="match status" value="1"/>
</dbReference>
<dbReference type="InterPro" id="IPR036249">
    <property type="entry name" value="Thioredoxin-like_sf"/>
</dbReference>
<dbReference type="SUPFAM" id="SSF52833">
    <property type="entry name" value="Thioredoxin-like"/>
    <property type="match status" value="1"/>
</dbReference>
<dbReference type="PROSITE" id="PS51352">
    <property type="entry name" value="THIOREDOXIN_2"/>
    <property type="match status" value="1"/>
</dbReference>
<dbReference type="PANTHER" id="PTHR32234:SF0">
    <property type="entry name" value="THIOL:DISULFIDE INTERCHANGE PROTEIN DSBD"/>
    <property type="match status" value="1"/>
</dbReference>
<evidence type="ECO:0000256" key="2">
    <source>
        <dbReference type="SAM" id="SignalP"/>
    </source>
</evidence>